<evidence type="ECO:0000313" key="4">
    <source>
        <dbReference type="EMBL" id="SEJ60429.1"/>
    </source>
</evidence>
<name>A0A143YB27_9LACT</name>
<reference evidence="3 5" key="1">
    <citation type="submission" date="2016-02" db="EMBL/GenBank/DDBJ databases">
        <authorList>
            <person name="Wen L."/>
            <person name="He K."/>
            <person name="Yang H."/>
        </authorList>
    </citation>
    <scope>NUCLEOTIDE SEQUENCE [LARGE SCALE GENOMIC DNA]</scope>
    <source>
        <strain evidence="3">Trichococcus_R210</strain>
    </source>
</reference>
<keyword evidence="6" id="KW-1185">Reference proteome</keyword>
<dbReference type="AlphaFoldDB" id="A0A143YB27"/>
<dbReference type="Proteomes" id="UP000076878">
    <property type="component" value="Unassembled WGS sequence"/>
</dbReference>
<dbReference type="EMBL" id="FJNB01000002">
    <property type="protein sequence ID" value="CZQ84422.1"/>
    <property type="molecule type" value="Genomic_DNA"/>
</dbReference>
<dbReference type="Pfam" id="PF04892">
    <property type="entry name" value="VanZ"/>
    <property type="match status" value="1"/>
</dbReference>
<feature type="transmembrane region" description="Helical" evidence="1">
    <location>
        <begin position="63"/>
        <end position="84"/>
    </location>
</feature>
<evidence type="ECO:0000259" key="2">
    <source>
        <dbReference type="Pfam" id="PF04892"/>
    </source>
</evidence>
<dbReference type="Proteomes" id="UP000199280">
    <property type="component" value="Unassembled WGS sequence"/>
</dbReference>
<evidence type="ECO:0000256" key="1">
    <source>
        <dbReference type="SAM" id="Phobius"/>
    </source>
</evidence>
<evidence type="ECO:0000313" key="3">
    <source>
        <dbReference type="EMBL" id="CZQ84422.1"/>
    </source>
</evidence>
<protein>
    <submittedName>
        <fullName evidence="4">VanZ like family protein</fullName>
    </submittedName>
</protein>
<dbReference type="EMBL" id="FNYT01000019">
    <property type="protein sequence ID" value="SEJ60429.1"/>
    <property type="molecule type" value="Genomic_DNA"/>
</dbReference>
<dbReference type="InterPro" id="IPR053150">
    <property type="entry name" value="Teicoplanin_resist-assoc"/>
</dbReference>
<reference evidence="4 6" key="2">
    <citation type="submission" date="2016-10" db="EMBL/GenBank/DDBJ databases">
        <authorList>
            <person name="Varghese N."/>
            <person name="Submissions S."/>
        </authorList>
    </citation>
    <scope>NUCLEOTIDE SEQUENCE [LARGE SCALE GENOMIC DNA]</scope>
    <source>
        <strain evidence="4 6">DSM 22150</strain>
    </source>
</reference>
<keyword evidence="1" id="KW-0472">Membrane</keyword>
<feature type="domain" description="VanZ-like" evidence="2">
    <location>
        <begin position="73"/>
        <end position="198"/>
    </location>
</feature>
<organism evidence="3 5">
    <name type="scientific">Trichococcus ilyis</name>
    <dbReference type="NCBI Taxonomy" id="640938"/>
    <lineage>
        <taxon>Bacteria</taxon>
        <taxon>Bacillati</taxon>
        <taxon>Bacillota</taxon>
        <taxon>Bacilli</taxon>
        <taxon>Lactobacillales</taxon>
        <taxon>Carnobacteriaceae</taxon>
        <taxon>Trichococcus</taxon>
    </lineage>
</organism>
<sequence length="217" mass="25373">MIFLQGLYERVAASLESSINHFPLIHLVFKSVDKTILYYLIWLVLRAAYLLHRHRKTGKKIPLYKEGLLHALFVYIVLLLQLTVFRNEETFWTVEYHKIDWSAIHWLPFVDTIKLFYGDSGFSAWYNSWGNVVWFMPLGYMGPYLFGKKCSFRKVAAAGFLFSGMIEFLQLIFQTGVTHIDDVFFNTLGAVIGYGIWVSSKNYRSAKRIIDYKGRKI</sequence>
<keyword evidence="1" id="KW-1133">Transmembrane helix</keyword>
<dbReference type="RefSeq" id="WP_068620952.1">
    <property type="nucleotide sequence ID" value="NZ_FJNB01000002.1"/>
</dbReference>
<feature type="transmembrane region" description="Helical" evidence="1">
    <location>
        <begin position="36"/>
        <end position="51"/>
    </location>
</feature>
<dbReference type="OrthoDB" id="4822551at2"/>
<dbReference type="STRING" id="640938.TR210_355"/>
<dbReference type="PANTHER" id="PTHR36834">
    <property type="entry name" value="MEMBRANE PROTEIN-RELATED"/>
    <property type="match status" value="1"/>
</dbReference>
<evidence type="ECO:0000313" key="5">
    <source>
        <dbReference type="Proteomes" id="UP000076878"/>
    </source>
</evidence>
<proteinExistence type="predicted"/>
<feature type="transmembrane region" description="Helical" evidence="1">
    <location>
        <begin position="183"/>
        <end position="200"/>
    </location>
</feature>
<evidence type="ECO:0000313" key="6">
    <source>
        <dbReference type="Proteomes" id="UP000199280"/>
    </source>
</evidence>
<dbReference type="PANTHER" id="PTHR36834:SF2">
    <property type="entry name" value="MEMBRANE PROTEIN"/>
    <property type="match status" value="1"/>
</dbReference>
<feature type="transmembrane region" description="Helical" evidence="1">
    <location>
        <begin position="158"/>
        <end position="177"/>
    </location>
</feature>
<keyword evidence="1" id="KW-0812">Transmembrane</keyword>
<dbReference type="InterPro" id="IPR006976">
    <property type="entry name" value="VanZ-like"/>
</dbReference>
<feature type="transmembrane region" description="Helical" evidence="1">
    <location>
        <begin position="124"/>
        <end position="146"/>
    </location>
</feature>
<gene>
    <name evidence="4" type="ORF">SAMN05216375_1193</name>
    <name evidence="3" type="ORF">TR210_355</name>
</gene>
<accession>A0A143YB27</accession>